<evidence type="ECO:0000256" key="3">
    <source>
        <dbReference type="ARBA" id="ARBA00022692"/>
    </source>
</evidence>
<comment type="similarity">
    <text evidence="10">Belongs to the G-protein coupled receptor 1 family.</text>
</comment>
<dbReference type="Proteomes" id="UP000694865">
    <property type="component" value="Unplaced"/>
</dbReference>
<keyword evidence="8" id="KW-0325">Glycoprotein</keyword>
<evidence type="ECO:0000313" key="14">
    <source>
        <dbReference type="RefSeq" id="XP_006817959.1"/>
    </source>
</evidence>
<evidence type="ECO:0000259" key="12">
    <source>
        <dbReference type="PROSITE" id="PS50262"/>
    </source>
</evidence>
<comment type="subcellular location">
    <subcellularLocation>
        <location evidence="1">Cell membrane</location>
        <topology evidence="1">Multi-pass membrane protein</topology>
    </subcellularLocation>
</comment>
<feature type="transmembrane region" description="Helical" evidence="11">
    <location>
        <begin position="276"/>
        <end position="302"/>
    </location>
</feature>
<protein>
    <submittedName>
        <fullName evidence="14">Somatostatin receptor type 3-like</fullName>
    </submittedName>
</protein>
<evidence type="ECO:0000256" key="8">
    <source>
        <dbReference type="ARBA" id="ARBA00023180"/>
    </source>
</evidence>
<sequence length="347" mass="39740">MTTMRDLNSTDWNMFYPRFDIILPAVYVFITIAGVIGNGFVLMILLRSTKNRCIPDVFIINLAVADLLFVLTLPFFAYVYAAGSWIFGRILCKVIVGFDGMNQFTGILILTAMSIDRYFVIARPIRSKAYRTISKARVTSVLVWVTSFLCSLPLWTYAELNTEPNGVIVCQVMWPNPQANALSFLLFAFIVGFVLPVTAILTFYWAILNHVFERKSKQIYDNSRARSAQCRYQRVVNLVRAVVCAFIICWLPFYIMNFITLTVPDTDKGSGTLNKALVTLYITSICLSYFNSCLNPIIYSFLGSSFRLRLKRIVRRRRSLQNETRITNSFGSSRNRQQCQQIDSTYN</sequence>
<feature type="domain" description="G-protein coupled receptors family 1 profile" evidence="12">
    <location>
        <begin position="37"/>
        <end position="299"/>
    </location>
</feature>
<dbReference type="RefSeq" id="XP_006817959.1">
    <property type="nucleotide sequence ID" value="XM_006817896.1"/>
</dbReference>
<evidence type="ECO:0000256" key="11">
    <source>
        <dbReference type="SAM" id="Phobius"/>
    </source>
</evidence>
<keyword evidence="7 10" id="KW-0675">Receptor</keyword>
<evidence type="ECO:0000256" key="10">
    <source>
        <dbReference type="RuleBase" id="RU000688"/>
    </source>
</evidence>
<organism evidence="13 14">
    <name type="scientific">Saccoglossus kowalevskii</name>
    <name type="common">Acorn worm</name>
    <dbReference type="NCBI Taxonomy" id="10224"/>
    <lineage>
        <taxon>Eukaryota</taxon>
        <taxon>Metazoa</taxon>
        <taxon>Hemichordata</taxon>
        <taxon>Enteropneusta</taxon>
        <taxon>Harrimaniidae</taxon>
        <taxon>Saccoglossus</taxon>
    </lineage>
</organism>
<dbReference type="InterPro" id="IPR008361">
    <property type="entry name" value="MCH_rcpt"/>
</dbReference>
<evidence type="ECO:0000256" key="6">
    <source>
        <dbReference type="ARBA" id="ARBA00023136"/>
    </source>
</evidence>
<gene>
    <name evidence="14" type="primary">LOC102803114</name>
</gene>
<evidence type="ECO:0000256" key="9">
    <source>
        <dbReference type="ARBA" id="ARBA00023224"/>
    </source>
</evidence>
<dbReference type="Pfam" id="PF00001">
    <property type="entry name" value="7tm_1"/>
    <property type="match status" value="1"/>
</dbReference>
<feature type="transmembrane region" description="Helical" evidence="11">
    <location>
        <begin position="235"/>
        <end position="256"/>
    </location>
</feature>
<evidence type="ECO:0000256" key="4">
    <source>
        <dbReference type="ARBA" id="ARBA00022989"/>
    </source>
</evidence>
<keyword evidence="3 10" id="KW-0812">Transmembrane</keyword>
<dbReference type="SUPFAM" id="SSF81321">
    <property type="entry name" value="Family A G protein-coupled receptor-like"/>
    <property type="match status" value="1"/>
</dbReference>
<reference evidence="14" key="1">
    <citation type="submission" date="2025-08" db="UniProtKB">
        <authorList>
            <consortium name="RefSeq"/>
        </authorList>
    </citation>
    <scope>IDENTIFICATION</scope>
    <source>
        <tissue evidence="14">Testes</tissue>
    </source>
</reference>
<keyword evidence="2" id="KW-1003">Cell membrane</keyword>
<keyword evidence="4 11" id="KW-1133">Transmembrane helix</keyword>
<proteinExistence type="inferred from homology"/>
<name>A0ABM0MD68_SACKO</name>
<dbReference type="PRINTS" id="PR00237">
    <property type="entry name" value="GPCRRHODOPSN"/>
</dbReference>
<evidence type="ECO:0000256" key="5">
    <source>
        <dbReference type="ARBA" id="ARBA00023040"/>
    </source>
</evidence>
<dbReference type="GeneID" id="102803114"/>
<dbReference type="PROSITE" id="PS00237">
    <property type="entry name" value="G_PROTEIN_RECEP_F1_1"/>
    <property type="match status" value="1"/>
</dbReference>
<dbReference type="PROSITE" id="PS50262">
    <property type="entry name" value="G_PROTEIN_RECEP_F1_2"/>
    <property type="match status" value="1"/>
</dbReference>
<keyword evidence="13" id="KW-1185">Reference proteome</keyword>
<evidence type="ECO:0000256" key="1">
    <source>
        <dbReference type="ARBA" id="ARBA00004651"/>
    </source>
</evidence>
<keyword evidence="6 11" id="KW-0472">Membrane</keyword>
<keyword evidence="5 10" id="KW-0297">G-protein coupled receptor</keyword>
<feature type="transmembrane region" description="Helical" evidence="11">
    <location>
        <begin position="141"/>
        <end position="158"/>
    </location>
</feature>
<feature type="transmembrane region" description="Helical" evidence="11">
    <location>
        <begin position="181"/>
        <end position="207"/>
    </location>
</feature>
<dbReference type="PANTHER" id="PTHR24229">
    <property type="entry name" value="NEUROPEPTIDES RECEPTOR"/>
    <property type="match status" value="1"/>
</dbReference>
<accession>A0ABM0MD68</accession>
<evidence type="ECO:0000313" key="13">
    <source>
        <dbReference type="Proteomes" id="UP000694865"/>
    </source>
</evidence>
<dbReference type="PANTHER" id="PTHR24229:SF40">
    <property type="entry name" value="ALLATOSTATIN C RECEPTOR 1-RELATED"/>
    <property type="match status" value="1"/>
</dbReference>
<dbReference type="PRINTS" id="PR01783">
    <property type="entry name" value="MCHRECEPTOR"/>
</dbReference>
<dbReference type="InterPro" id="IPR000276">
    <property type="entry name" value="GPCR_Rhodpsn"/>
</dbReference>
<feature type="transmembrane region" description="Helical" evidence="11">
    <location>
        <begin position="101"/>
        <end position="120"/>
    </location>
</feature>
<feature type="transmembrane region" description="Helical" evidence="11">
    <location>
        <begin position="21"/>
        <end position="46"/>
    </location>
</feature>
<dbReference type="Gene3D" id="1.20.1070.10">
    <property type="entry name" value="Rhodopsin 7-helix transmembrane proteins"/>
    <property type="match status" value="1"/>
</dbReference>
<evidence type="ECO:0000256" key="2">
    <source>
        <dbReference type="ARBA" id="ARBA00022475"/>
    </source>
</evidence>
<evidence type="ECO:0000256" key="7">
    <source>
        <dbReference type="ARBA" id="ARBA00023170"/>
    </source>
</evidence>
<feature type="transmembrane region" description="Helical" evidence="11">
    <location>
        <begin position="58"/>
        <end position="81"/>
    </location>
</feature>
<dbReference type="InterPro" id="IPR017452">
    <property type="entry name" value="GPCR_Rhodpsn_7TM"/>
</dbReference>
<keyword evidence="9 10" id="KW-0807">Transducer</keyword>